<keyword evidence="1" id="KW-0175">Coiled coil</keyword>
<accession>A0AA96KRI1</accession>
<name>A0AA96KRI1_9SECO</name>
<feature type="compositionally biased region" description="Basic and acidic residues" evidence="2">
    <location>
        <begin position="179"/>
        <end position="190"/>
    </location>
</feature>
<evidence type="ECO:0000256" key="1">
    <source>
        <dbReference type="SAM" id="Coils"/>
    </source>
</evidence>
<dbReference type="EMBL" id="OR453970">
    <property type="protein sequence ID" value="WNO30098.1"/>
    <property type="molecule type" value="Genomic_RNA"/>
</dbReference>
<protein>
    <submittedName>
        <fullName evidence="3">Uncharacterized protein</fullName>
    </submittedName>
</protein>
<feature type="region of interest" description="Disordered" evidence="2">
    <location>
        <begin position="171"/>
        <end position="218"/>
    </location>
</feature>
<proteinExistence type="predicted"/>
<feature type="coiled-coil region" evidence="1">
    <location>
        <begin position="117"/>
        <end position="158"/>
    </location>
</feature>
<sequence length="218" mass="23468">MAFIDNLDITAERDSFKKFLTETTWTASVSISKGYVSSTPTVSLYATDPATSEKELLFSFTHTHWLPQPVGHLLIDGEWSITDVDLSGPLVEAACRLNAVRSVAATAFQNTSLSAADSQLLAEKQQLEAACSSLKQQLAKCEQTNSELLEAVASLQKLNTDLAGRIAQLTAQGVSSSAPEKKKNPFDKPRPPPRQPVSSPSDGNINILKQWASDPPAG</sequence>
<evidence type="ECO:0000313" key="3">
    <source>
        <dbReference type="EMBL" id="WNO30098.1"/>
    </source>
</evidence>
<reference evidence="3" key="1">
    <citation type="submission" date="2023-08" db="EMBL/GenBank/DDBJ databases">
        <title>Complete sequence, genome organization and molecular detection Rehmannia torradovirus virus, a new putative torradovirus infecting Rehmannia glutinosa in China.</title>
        <authorList>
            <person name="Qin Y."/>
            <person name="Wen Y."/>
            <person name="Gao S."/>
            <person name="Li S."/>
            <person name="Liu Y."/>
            <person name="Wang F."/>
            <person name="Lu S."/>
            <person name="Yang J."/>
            <person name="Li X."/>
            <person name="Qi W."/>
            <person name="Wang F."/>
            <person name="Lu C."/>
        </authorList>
    </citation>
    <scope>NUCLEOTIDE SEQUENCE</scope>
    <source>
        <strain evidence="3">ReTV-Rg-2020-39</strain>
    </source>
</reference>
<organism evidence="3">
    <name type="scientific">Rehmannia torradovirus</name>
    <dbReference type="NCBI Taxonomy" id="3078460"/>
    <lineage>
        <taxon>Viruses</taxon>
        <taxon>Riboviria</taxon>
        <taxon>Orthornavirae</taxon>
        <taxon>Pisuviricota</taxon>
        <taxon>Pisoniviricetes</taxon>
        <taxon>Picornavirales</taxon>
        <taxon>Secoviridae</taxon>
        <taxon>Torradovirus</taxon>
    </lineage>
</organism>
<evidence type="ECO:0000256" key="2">
    <source>
        <dbReference type="SAM" id="MobiDB-lite"/>
    </source>
</evidence>